<keyword evidence="8" id="KW-1185">Reference proteome</keyword>
<evidence type="ECO:0000256" key="1">
    <source>
        <dbReference type="ARBA" id="ARBA00009156"/>
    </source>
</evidence>
<sequence>MGETYYIGVDVGTSSVRAGLVSRLGSVVKMHTIPITVSNPKPDFYEQDSEEIWTSVCEAVKFVTSEIADKSSIHGLGFDATCSLVVLDGSLKPVTVSPATGEDRFNIMMWMDHRAKEQADRINAGGHEVLKYVGGKVSLEMQTPKLLWLKTHLKETWRRASHFLDLPDFLTFRATGRLSRSLCSTVCKWTYKCDGISQEWDRGFFKDVGLEDLAEDGWRKIGQEVLPPGTDCGQLSAEAAAQLGLSESTHVATSLIDAHAGGLALVSAQAKAKEDLVGRLGLICGTSTCHMCVSEQPIFVPGVWGPYLSAMVPDCWLNEGGQSATGALVDHVIKSHPASAKCPQSDKYGWLEGILTVMAKEKGLAHVSLLTKDVHVYPDFHGNRSPLAEPSMMGMVCGLTLDVSERNLAVLYLATIQALAYGTRHIVEQLQASGHVITSVLMCGGLSNSPVFISTHADALGVPVLIPATKQSVLLGSAMLGAAASGDFPDLTSAAIAMGGAAQAFHPTKELKEYHDKKYGIFKRMQTEQLEYRRTMGSI</sequence>
<dbReference type="STRING" id="6689.A0A3R7M094"/>
<keyword evidence="2" id="KW-0808">Transferase</keyword>
<evidence type="ECO:0000256" key="3">
    <source>
        <dbReference type="ARBA" id="ARBA00022777"/>
    </source>
</evidence>
<evidence type="ECO:0000256" key="4">
    <source>
        <dbReference type="ARBA" id="ARBA00074355"/>
    </source>
</evidence>
<reference evidence="7 8" key="1">
    <citation type="submission" date="2018-04" db="EMBL/GenBank/DDBJ databases">
        <authorList>
            <person name="Zhang X."/>
            <person name="Yuan J."/>
            <person name="Li F."/>
            <person name="Xiang J."/>
        </authorList>
    </citation>
    <scope>NUCLEOTIDE SEQUENCE [LARGE SCALE GENOMIC DNA]</scope>
    <source>
        <tissue evidence="7">Muscle</tissue>
    </source>
</reference>
<name>A0A3R7M094_PENVA</name>
<dbReference type="InterPro" id="IPR018485">
    <property type="entry name" value="FGGY_C"/>
</dbReference>
<comment type="caution">
    <text evidence="7">The sequence shown here is derived from an EMBL/GenBank/DDBJ whole genome shotgun (WGS) entry which is preliminary data.</text>
</comment>
<comment type="similarity">
    <text evidence="1">Belongs to the FGGY kinase family.</text>
</comment>
<dbReference type="Gene3D" id="1.20.58.2240">
    <property type="match status" value="1"/>
</dbReference>
<evidence type="ECO:0000313" key="7">
    <source>
        <dbReference type="EMBL" id="ROT63789.1"/>
    </source>
</evidence>
<dbReference type="Gene3D" id="3.30.420.40">
    <property type="match status" value="1"/>
</dbReference>
<protein>
    <recommendedName>
        <fullName evidence="4">FGGY carbohydrate kinase domain-containing protein</fullName>
    </recommendedName>
</protein>
<dbReference type="Proteomes" id="UP000283509">
    <property type="component" value="Unassembled WGS sequence"/>
</dbReference>
<dbReference type="Pfam" id="PF00370">
    <property type="entry name" value="FGGY_N"/>
    <property type="match status" value="1"/>
</dbReference>
<feature type="domain" description="Carbohydrate kinase FGGY C-terminal" evidence="6">
    <location>
        <begin position="282"/>
        <end position="484"/>
    </location>
</feature>
<dbReference type="PANTHER" id="PTHR43435:SF4">
    <property type="entry name" value="FGGY CARBOHYDRATE KINASE DOMAIN-CONTAINING PROTEIN"/>
    <property type="match status" value="1"/>
</dbReference>
<dbReference type="Pfam" id="PF02782">
    <property type="entry name" value="FGGY_C"/>
    <property type="match status" value="1"/>
</dbReference>
<dbReference type="InterPro" id="IPR006003">
    <property type="entry name" value="FGGY_RbtK-like"/>
</dbReference>
<evidence type="ECO:0000313" key="8">
    <source>
        <dbReference type="Proteomes" id="UP000283509"/>
    </source>
</evidence>
<dbReference type="PANTHER" id="PTHR43435">
    <property type="entry name" value="RIBULOKINASE"/>
    <property type="match status" value="1"/>
</dbReference>
<evidence type="ECO:0000259" key="5">
    <source>
        <dbReference type="Pfam" id="PF00370"/>
    </source>
</evidence>
<dbReference type="InterPro" id="IPR043129">
    <property type="entry name" value="ATPase_NBD"/>
</dbReference>
<proteinExistence type="inferred from homology"/>
<dbReference type="PIRSF" id="PIRSF000538">
    <property type="entry name" value="GlpK"/>
    <property type="match status" value="1"/>
</dbReference>
<keyword evidence="3 7" id="KW-0418">Kinase</keyword>
<dbReference type="GO" id="GO:0019150">
    <property type="term" value="F:D-ribulokinase activity"/>
    <property type="evidence" value="ECO:0007669"/>
    <property type="project" value="TreeGrafter"/>
</dbReference>
<gene>
    <name evidence="7" type="ORF">C7M84_018323</name>
</gene>
<evidence type="ECO:0000259" key="6">
    <source>
        <dbReference type="Pfam" id="PF02782"/>
    </source>
</evidence>
<dbReference type="AlphaFoldDB" id="A0A3R7M094"/>
<dbReference type="CDD" id="cd07782">
    <property type="entry name" value="ASKHA_NBD_FGGY_D-RBK"/>
    <property type="match status" value="1"/>
</dbReference>
<dbReference type="GO" id="GO:0019321">
    <property type="term" value="P:pentose metabolic process"/>
    <property type="evidence" value="ECO:0007669"/>
    <property type="project" value="TreeGrafter"/>
</dbReference>
<evidence type="ECO:0000256" key="2">
    <source>
        <dbReference type="ARBA" id="ARBA00022679"/>
    </source>
</evidence>
<dbReference type="InterPro" id="IPR018484">
    <property type="entry name" value="FGGY_N"/>
</dbReference>
<dbReference type="NCBIfam" id="TIGR01315">
    <property type="entry name" value="5C_CHO_kinase"/>
    <property type="match status" value="1"/>
</dbReference>
<accession>A0A3R7M094</accession>
<dbReference type="FunFam" id="3.30.420.40:FF:000101">
    <property type="entry name" value="FGGY carbohydrate kinase domain-containing protein"/>
    <property type="match status" value="1"/>
</dbReference>
<dbReference type="InterPro" id="IPR000577">
    <property type="entry name" value="Carb_kinase_FGGY"/>
</dbReference>
<dbReference type="OrthoDB" id="203824at2759"/>
<dbReference type="EMBL" id="QCYY01003380">
    <property type="protein sequence ID" value="ROT63789.1"/>
    <property type="molecule type" value="Genomic_DNA"/>
</dbReference>
<organism evidence="7 8">
    <name type="scientific">Penaeus vannamei</name>
    <name type="common">Whiteleg shrimp</name>
    <name type="synonym">Litopenaeus vannamei</name>
    <dbReference type="NCBI Taxonomy" id="6689"/>
    <lineage>
        <taxon>Eukaryota</taxon>
        <taxon>Metazoa</taxon>
        <taxon>Ecdysozoa</taxon>
        <taxon>Arthropoda</taxon>
        <taxon>Crustacea</taxon>
        <taxon>Multicrustacea</taxon>
        <taxon>Malacostraca</taxon>
        <taxon>Eumalacostraca</taxon>
        <taxon>Eucarida</taxon>
        <taxon>Decapoda</taxon>
        <taxon>Dendrobranchiata</taxon>
        <taxon>Penaeoidea</taxon>
        <taxon>Penaeidae</taxon>
        <taxon>Penaeus</taxon>
    </lineage>
</organism>
<feature type="domain" description="Carbohydrate kinase FGGY N-terminal" evidence="5">
    <location>
        <begin position="5"/>
        <end position="261"/>
    </location>
</feature>
<dbReference type="GO" id="GO:0005737">
    <property type="term" value="C:cytoplasm"/>
    <property type="evidence" value="ECO:0007669"/>
    <property type="project" value="TreeGrafter"/>
</dbReference>
<reference evidence="7 8" key="2">
    <citation type="submission" date="2019-01" db="EMBL/GenBank/DDBJ databases">
        <title>The decoding of complex shrimp genome reveals the adaptation for benthos swimmer, frequently molting mechanism and breeding impact on genome.</title>
        <authorList>
            <person name="Sun Y."/>
            <person name="Gao Y."/>
            <person name="Yu Y."/>
        </authorList>
    </citation>
    <scope>NUCLEOTIDE SEQUENCE [LARGE SCALE GENOMIC DNA]</scope>
    <source>
        <tissue evidence="7">Muscle</tissue>
    </source>
</reference>
<dbReference type="SUPFAM" id="SSF53067">
    <property type="entry name" value="Actin-like ATPase domain"/>
    <property type="match status" value="2"/>
</dbReference>